<protein>
    <submittedName>
        <fullName evidence="2">PEX13_1 protein</fullName>
    </submittedName>
</protein>
<dbReference type="KEGG" id="fas:105268781"/>
<keyword evidence="1" id="KW-0732">Signal</keyword>
<reference evidence="2" key="1">
    <citation type="submission" date="2015-01" db="EMBL/GenBank/DDBJ databases">
        <title>Transcriptome Assembly of Fopius arisanus.</title>
        <authorList>
            <person name="Geib S."/>
        </authorList>
    </citation>
    <scope>NUCLEOTIDE SEQUENCE</scope>
</reference>
<accession>A0A0C9Q5H9</accession>
<dbReference type="GeneID" id="105268781"/>
<dbReference type="AlphaFoldDB" id="A0A0C9Q5H9"/>
<evidence type="ECO:0000256" key="1">
    <source>
        <dbReference type="SAM" id="SignalP"/>
    </source>
</evidence>
<evidence type="ECO:0000313" key="4">
    <source>
        <dbReference type="RefSeq" id="XP_011306906.1"/>
    </source>
</evidence>
<evidence type="ECO:0000313" key="2">
    <source>
        <dbReference type="EMBL" id="JAG79080.1"/>
    </source>
</evidence>
<accession>A0A9R1TD13</accession>
<proteinExistence type="predicted"/>
<gene>
    <name evidence="2" type="primary">PEX13_1</name>
    <name evidence="4" type="synonym">LOC105268781</name>
    <name evidence="2" type="ORF">g.56385</name>
</gene>
<dbReference type="EMBL" id="GBYB01009313">
    <property type="protein sequence ID" value="JAG79080.1"/>
    <property type="molecule type" value="Transcribed_RNA"/>
</dbReference>
<feature type="signal peptide" evidence="1">
    <location>
        <begin position="1"/>
        <end position="18"/>
    </location>
</feature>
<dbReference type="Proteomes" id="UP000694866">
    <property type="component" value="Unplaced"/>
</dbReference>
<keyword evidence="3" id="KW-1185">Reference proteome</keyword>
<feature type="chain" id="PRO_5044541407" evidence="1">
    <location>
        <begin position="19"/>
        <end position="122"/>
    </location>
</feature>
<reference evidence="4" key="2">
    <citation type="submission" date="2025-04" db="UniProtKB">
        <authorList>
            <consortium name="RefSeq"/>
        </authorList>
    </citation>
    <scope>IDENTIFICATION</scope>
    <source>
        <strain evidence="4">USDA-PBARC FA_bdor</strain>
        <tissue evidence="4">Whole organism</tissue>
    </source>
</reference>
<organism evidence="2">
    <name type="scientific">Fopius arisanus</name>
    <dbReference type="NCBI Taxonomy" id="64838"/>
    <lineage>
        <taxon>Eukaryota</taxon>
        <taxon>Metazoa</taxon>
        <taxon>Ecdysozoa</taxon>
        <taxon>Arthropoda</taxon>
        <taxon>Hexapoda</taxon>
        <taxon>Insecta</taxon>
        <taxon>Pterygota</taxon>
        <taxon>Neoptera</taxon>
        <taxon>Endopterygota</taxon>
        <taxon>Hymenoptera</taxon>
        <taxon>Apocrita</taxon>
        <taxon>Ichneumonoidea</taxon>
        <taxon>Braconidae</taxon>
        <taxon>Opiinae</taxon>
        <taxon>Fopius</taxon>
    </lineage>
</organism>
<evidence type="ECO:0000313" key="3">
    <source>
        <dbReference type="Proteomes" id="UP000694866"/>
    </source>
</evidence>
<dbReference type="RefSeq" id="XP_011306906.1">
    <property type="nucleotide sequence ID" value="XM_011308604.1"/>
</dbReference>
<name>A0A0C9Q5H9_9HYME</name>
<sequence>MNALLIFTILALASPIFGEEAIEQKNQQKRGVVPVGYGGQYLGGYNTLNYGYNGLSHGYLNNPYYYGHSAHAPAPLATSPLLLGHGYNHGYNNAYQAPLYTAPAARLPYAGLGHNLGYYNSW</sequence>
<dbReference type="OrthoDB" id="7690433at2759"/>